<dbReference type="STRING" id="680026.AB733_11130"/>
<reference evidence="4 5" key="1">
    <citation type="submission" date="2018-01" db="EMBL/GenBank/DDBJ databases">
        <title>Whole genome sequencing of Histamine producing bacteria.</title>
        <authorList>
            <person name="Butler K."/>
        </authorList>
    </citation>
    <scope>NUCLEOTIDE SEQUENCE [LARGE SCALE GENOMIC DNA]</scope>
    <source>
        <strain evidence="4 5">DSM 24669</strain>
    </source>
</reference>
<dbReference type="CDD" id="cd03789">
    <property type="entry name" value="GT9_LPS_heptosyltransferase"/>
    <property type="match status" value="1"/>
</dbReference>
<proteinExistence type="inferred from homology"/>
<evidence type="ECO:0000256" key="3">
    <source>
        <dbReference type="ARBA" id="ARBA00043995"/>
    </source>
</evidence>
<dbReference type="Proteomes" id="UP000240481">
    <property type="component" value="Unassembled WGS sequence"/>
</dbReference>
<accession>A0A0J8VB42</accession>
<name>A0A0J8VB42_9GAMM</name>
<protein>
    <submittedName>
        <fullName evidence="4">Lipopolysaccharide heptosyltransferase family protein</fullName>
    </submittedName>
</protein>
<dbReference type="OrthoDB" id="9781892at2"/>
<dbReference type="AlphaFoldDB" id="A0A0J8VB42"/>
<dbReference type="Gene3D" id="3.40.50.2000">
    <property type="entry name" value="Glycogen Phosphorylase B"/>
    <property type="match status" value="2"/>
</dbReference>
<evidence type="ECO:0000313" key="4">
    <source>
        <dbReference type="EMBL" id="PSW23780.1"/>
    </source>
</evidence>
<dbReference type="SUPFAM" id="SSF53756">
    <property type="entry name" value="UDP-Glycosyltransferase/glycogen phosphorylase"/>
    <property type="match status" value="1"/>
</dbReference>
<dbReference type="InterPro" id="IPR051199">
    <property type="entry name" value="LPS_LOS_Heptosyltrfase"/>
</dbReference>
<gene>
    <name evidence="4" type="ORF">C9I94_13850</name>
</gene>
<dbReference type="PANTHER" id="PTHR30160:SF21">
    <property type="entry name" value="LIPOPOLYSACCHARIDE CORE HEPTOSYLTRANSFERASE OPSX"/>
    <property type="match status" value="1"/>
</dbReference>
<organism evidence="4 5">
    <name type="scientific">Photobacterium swingsii</name>
    <dbReference type="NCBI Taxonomy" id="680026"/>
    <lineage>
        <taxon>Bacteria</taxon>
        <taxon>Pseudomonadati</taxon>
        <taxon>Pseudomonadota</taxon>
        <taxon>Gammaproteobacteria</taxon>
        <taxon>Vibrionales</taxon>
        <taxon>Vibrionaceae</taxon>
        <taxon>Photobacterium</taxon>
    </lineage>
</organism>
<dbReference type="EMBL" id="PYLZ01000007">
    <property type="protein sequence ID" value="PSW23780.1"/>
    <property type="molecule type" value="Genomic_DNA"/>
</dbReference>
<keyword evidence="2 4" id="KW-0808">Transferase</keyword>
<keyword evidence="1" id="KW-0328">Glycosyltransferase</keyword>
<dbReference type="GO" id="GO:0005829">
    <property type="term" value="C:cytosol"/>
    <property type="evidence" value="ECO:0007669"/>
    <property type="project" value="TreeGrafter"/>
</dbReference>
<comment type="similarity">
    <text evidence="3">Belongs to the glycosyltransferase 9 family.</text>
</comment>
<evidence type="ECO:0000313" key="5">
    <source>
        <dbReference type="Proteomes" id="UP000240481"/>
    </source>
</evidence>
<evidence type="ECO:0000256" key="1">
    <source>
        <dbReference type="ARBA" id="ARBA00022676"/>
    </source>
</evidence>
<dbReference type="GO" id="GO:0009244">
    <property type="term" value="P:lipopolysaccharide core region biosynthetic process"/>
    <property type="evidence" value="ECO:0007669"/>
    <property type="project" value="TreeGrafter"/>
</dbReference>
<dbReference type="Pfam" id="PF01075">
    <property type="entry name" value="Glyco_transf_9"/>
    <property type="match status" value="1"/>
</dbReference>
<dbReference type="InterPro" id="IPR002201">
    <property type="entry name" value="Glyco_trans_9"/>
</dbReference>
<comment type="caution">
    <text evidence="4">The sequence shown here is derived from an EMBL/GenBank/DDBJ whole genome shotgun (WGS) entry which is preliminary data.</text>
</comment>
<evidence type="ECO:0000256" key="2">
    <source>
        <dbReference type="ARBA" id="ARBA00022679"/>
    </source>
</evidence>
<dbReference type="GO" id="GO:0008713">
    <property type="term" value="F:ADP-heptose-lipopolysaccharide heptosyltransferase activity"/>
    <property type="evidence" value="ECO:0007669"/>
    <property type="project" value="TreeGrafter"/>
</dbReference>
<sequence length="353" mass="38709">MALFSSPPSSICILRLSAIGDVCNASAMVNAIQQQWPKTHITWVMGAMEAKLLGDLPNVTVIPFDKKSGFKGYLALWKTLKGQRFDALLHMQTALRASIASIGIRATHKLGFDKTRRNDLQQLFINHSVPSPTSPHVLDGFMQFAFELGVSRCEPSWNIQSQPVDMDWAHAQLSTSKPNLVIVPGASKAYKNWTAQGYAAVADYAENKGFHIVLAGSPASVETELAQQVCQHSKATLVNLVGKSSLTQMQALLQQADLVIAPDTGPAHMAVAANTPVIGLYAHHNPARTGPYLYRDYVVSAYKEAIEAETGKDITQLSWRSRVKDKHAMQRIQSDTVITMLDKAVADFKLIKE</sequence>
<dbReference type="RefSeq" id="WP_048898834.1">
    <property type="nucleotide sequence ID" value="NZ_AP024852.1"/>
</dbReference>
<keyword evidence="5" id="KW-1185">Reference proteome</keyword>
<dbReference type="FunFam" id="3.40.50.2000:FF:000023">
    <property type="entry name" value="ADP-heptose--LPS heptosyltransferase II"/>
    <property type="match status" value="1"/>
</dbReference>
<dbReference type="PANTHER" id="PTHR30160">
    <property type="entry name" value="TETRAACYLDISACCHARIDE 4'-KINASE-RELATED"/>
    <property type="match status" value="1"/>
</dbReference>